<evidence type="ECO:0000259" key="7">
    <source>
        <dbReference type="PROSITE" id="PS51900"/>
    </source>
</evidence>
<dbReference type="PROSITE" id="PS51898">
    <property type="entry name" value="TYR_RECOMBINASE"/>
    <property type="match status" value="1"/>
</dbReference>
<dbReference type="PROSITE" id="PS51900">
    <property type="entry name" value="CB"/>
    <property type="match status" value="1"/>
</dbReference>
<feature type="domain" description="Core-binding (CB)" evidence="7">
    <location>
        <begin position="120"/>
        <end position="204"/>
    </location>
</feature>
<dbReference type="GO" id="GO:0015074">
    <property type="term" value="P:DNA integration"/>
    <property type="evidence" value="ECO:0007669"/>
    <property type="project" value="UniProtKB-KW"/>
</dbReference>
<dbReference type="InterPro" id="IPR050090">
    <property type="entry name" value="Tyrosine_recombinase_XerCD"/>
</dbReference>
<dbReference type="InterPro" id="IPR011010">
    <property type="entry name" value="DNA_brk_join_enz"/>
</dbReference>
<evidence type="ECO:0000256" key="2">
    <source>
        <dbReference type="ARBA" id="ARBA00022908"/>
    </source>
</evidence>
<dbReference type="InterPro" id="IPR044068">
    <property type="entry name" value="CB"/>
</dbReference>
<dbReference type="PANTHER" id="PTHR30349:SF41">
    <property type="entry name" value="INTEGRASE_RECOMBINASE PROTEIN MJ0367-RELATED"/>
    <property type="match status" value="1"/>
</dbReference>
<gene>
    <name evidence="8" type="ORF">SCARUB_04243</name>
</gene>
<keyword evidence="2" id="KW-0229">DNA integration</keyword>
<dbReference type="AlphaFoldDB" id="A0A1E3X515"/>
<dbReference type="PANTHER" id="PTHR30349">
    <property type="entry name" value="PHAGE INTEGRASE-RELATED"/>
    <property type="match status" value="1"/>
</dbReference>
<comment type="caution">
    <text evidence="8">The sequence shown here is derived from an EMBL/GenBank/DDBJ whole genome shotgun (WGS) entry which is preliminary data.</text>
</comment>
<dbReference type="SUPFAM" id="SSF56349">
    <property type="entry name" value="DNA breaking-rejoining enzymes"/>
    <property type="match status" value="1"/>
</dbReference>
<evidence type="ECO:0000313" key="8">
    <source>
        <dbReference type="EMBL" id="ODS30642.1"/>
    </source>
</evidence>
<dbReference type="InterPro" id="IPR010998">
    <property type="entry name" value="Integrase_recombinase_N"/>
</dbReference>
<keyword evidence="4" id="KW-0233">DNA recombination</keyword>
<accession>A0A1E3X515</accession>
<evidence type="ECO:0000256" key="1">
    <source>
        <dbReference type="ARBA" id="ARBA00008857"/>
    </source>
</evidence>
<name>A0A1E3X515_9BACT</name>
<dbReference type="InterPro" id="IPR002104">
    <property type="entry name" value="Integrase_catalytic"/>
</dbReference>
<dbReference type="GO" id="GO:0006310">
    <property type="term" value="P:DNA recombination"/>
    <property type="evidence" value="ECO:0007669"/>
    <property type="project" value="UniProtKB-KW"/>
</dbReference>
<keyword evidence="3 5" id="KW-0238">DNA-binding</keyword>
<evidence type="ECO:0000256" key="5">
    <source>
        <dbReference type="PROSITE-ProRule" id="PRU01248"/>
    </source>
</evidence>
<organism evidence="8 9">
    <name type="scientific">Candidatus Scalindua rubra</name>
    <dbReference type="NCBI Taxonomy" id="1872076"/>
    <lineage>
        <taxon>Bacteria</taxon>
        <taxon>Pseudomonadati</taxon>
        <taxon>Planctomycetota</taxon>
        <taxon>Candidatus Brocadiia</taxon>
        <taxon>Candidatus Brocadiales</taxon>
        <taxon>Candidatus Scalinduaceae</taxon>
        <taxon>Candidatus Scalindua</taxon>
    </lineage>
</organism>
<dbReference type="Gene3D" id="1.10.150.130">
    <property type="match status" value="1"/>
</dbReference>
<evidence type="ECO:0000256" key="4">
    <source>
        <dbReference type="ARBA" id="ARBA00023172"/>
    </source>
</evidence>
<comment type="similarity">
    <text evidence="1">Belongs to the 'phage' integrase family.</text>
</comment>
<dbReference type="GO" id="GO:0003677">
    <property type="term" value="F:DNA binding"/>
    <property type="evidence" value="ECO:0007669"/>
    <property type="project" value="UniProtKB-UniRule"/>
</dbReference>
<dbReference type="Proteomes" id="UP000094056">
    <property type="component" value="Unassembled WGS sequence"/>
</dbReference>
<reference evidence="8 9" key="1">
    <citation type="submission" date="2016-07" db="EMBL/GenBank/DDBJ databases">
        <title>Draft genome of Scalindua rubra, obtained from a brine-seawater interface in the Red Sea, sheds light on salt adaptation in anammox bacteria.</title>
        <authorList>
            <person name="Speth D.R."/>
            <person name="Lagkouvardos I."/>
            <person name="Wang Y."/>
            <person name="Qian P.-Y."/>
            <person name="Dutilh B.E."/>
            <person name="Jetten M.S."/>
        </authorList>
    </citation>
    <scope>NUCLEOTIDE SEQUENCE [LARGE SCALE GENOMIC DNA]</scope>
    <source>
        <strain evidence="8">BSI-1</strain>
    </source>
</reference>
<protein>
    <submittedName>
        <fullName evidence="8">Putative integrase</fullName>
    </submittedName>
</protein>
<evidence type="ECO:0000313" key="9">
    <source>
        <dbReference type="Proteomes" id="UP000094056"/>
    </source>
</evidence>
<dbReference type="Pfam" id="PF00589">
    <property type="entry name" value="Phage_integrase"/>
    <property type="match status" value="1"/>
</dbReference>
<evidence type="ECO:0000256" key="3">
    <source>
        <dbReference type="ARBA" id="ARBA00023125"/>
    </source>
</evidence>
<dbReference type="CDD" id="cd00796">
    <property type="entry name" value="INT_Rci_Hp1_C"/>
    <property type="match status" value="1"/>
</dbReference>
<dbReference type="Gene3D" id="1.10.443.10">
    <property type="entry name" value="Intergrase catalytic core"/>
    <property type="match status" value="1"/>
</dbReference>
<evidence type="ECO:0000259" key="6">
    <source>
        <dbReference type="PROSITE" id="PS51898"/>
    </source>
</evidence>
<sequence length="431" mass="50009">MNALFENTLTFKDSISYLLTEESEIMNGTIRAKGKCPVCHGKFAEIKKLGFICPEHQTTPKRFYIDFFHQGQRLRLFSDKHGQILDSYQRSRDLLSRINSEIKNHTFDPTRYVKQELEKFYISNLLDKFLEYKLTGDKIAPSYVSHYKRHTEIAKKYFGGQDVRDLRKLDIVNLCDYVRSNYNFSNKTLKNCLNLFKTFLFYLKNDLEILTTVPHFPKIEVIPQKIHWLTPKVQRTVLGCIPDQDKPIIAFLMLSGCRPGEARALKCKDVNLEQETITITATFSDYTYRQKRKGQSSKSVTIPIHREIYGYIKDRVENNLPEAYVFINVNTGLHYSKAKLGRIWDKARGKAGLDKSIRLYDATRHSFATQLVNADVPLFSVSRLLGHADIRTTERYSHGDLEKLKIDISTISLEEKVTKLAKKRNVDNSQI</sequence>
<proteinExistence type="inferred from homology"/>
<feature type="domain" description="Tyr recombinase" evidence="6">
    <location>
        <begin position="224"/>
        <end position="409"/>
    </location>
</feature>
<dbReference type="EMBL" id="MAYW01000193">
    <property type="protein sequence ID" value="ODS30642.1"/>
    <property type="molecule type" value="Genomic_DNA"/>
</dbReference>
<dbReference type="InterPro" id="IPR013762">
    <property type="entry name" value="Integrase-like_cat_sf"/>
</dbReference>